<sequence>MDVRLTPMDINTKEFRRALRGFDTEEVDQFLDQVSENYEQLYKENSELREKTTILKEKLAHYEKIEDTIQNTLILAQNAAEQAKESAKTESDLILKNANDTAQRIIDKANQDVIKINDDYDNVKQQFMRFRAKYRNFMNSQLDMFNSLENDFENNYNVSSTEKLSEKEIEAVDEKVSSVEVDNRLEDVDKSFADDLEEVKKFFVK</sequence>
<evidence type="ECO:0000256" key="2">
    <source>
        <dbReference type="ARBA" id="ARBA00009008"/>
    </source>
</evidence>
<keyword evidence="8" id="KW-1185">Reference proteome</keyword>
<name>A0A1S8L016_9CLOT</name>
<dbReference type="PANTHER" id="PTHR35794">
    <property type="entry name" value="CELL DIVISION PROTEIN DIVIVA"/>
    <property type="match status" value="1"/>
</dbReference>
<dbReference type="GO" id="GO:0051301">
    <property type="term" value="P:cell division"/>
    <property type="evidence" value="ECO:0007669"/>
    <property type="project" value="UniProtKB-KW"/>
</dbReference>
<keyword evidence="6" id="KW-0131">Cell cycle</keyword>
<dbReference type="STRING" id="84029.CROST_36670"/>
<comment type="similarity">
    <text evidence="2">Belongs to the DivIVA family.</text>
</comment>
<evidence type="ECO:0000256" key="5">
    <source>
        <dbReference type="ARBA" id="ARBA00023054"/>
    </source>
</evidence>
<evidence type="ECO:0000313" key="8">
    <source>
        <dbReference type="Proteomes" id="UP000190951"/>
    </source>
</evidence>
<proteinExistence type="inferred from homology"/>
<dbReference type="PANTHER" id="PTHR35794:SF2">
    <property type="entry name" value="CELL DIVISION PROTEIN DIVIVA"/>
    <property type="match status" value="1"/>
</dbReference>
<keyword evidence="3" id="KW-0963">Cytoplasm</keyword>
<protein>
    <submittedName>
        <fullName evidence="7">Cell cycle protein GpsB</fullName>
    </submittedName>
</protein>
<dbReference type="Gene3D" id="6.10.250.660">
    <property type="match status" value="1"/>
</dbReference>
<accession>A0A1S8L016</accession>
<evidence type="ECO:0000256" key="4">
    <source>
        <dbReference type="ARBA" id="ARBA00022618"/>
    </source>
</evidence>
<dbReference type="Pfam" id="PF05103">
    <property type="entry name" value="DivIVA"/>
    <property type="match status" value="1"/>
</dbReference>
<keyword evidence="4" id="KW-0132">Cell division</keyword>
<keyword evidence="5" id="KW-0175">Coiled coil</keyword>
<dbReference type="KEGG" id="crw:CROST_021270"/>
<dbReference type="AlphaFoldDB" id="A0A1S8L016"/>
<dbReference type="EMBL" id="CP096983">
    <property type="protein sequence ID" value="URZ11410.1"/>
    <property type="molecule type" value="Genomic_DNA"/>
</dbReference>
<dbReference type="InterPro" id="IPR019933">
    <property type="entry name" value="DivIVA_domain"/>
</dbReference>
<dbReference type="NCBIfam" id="TIGR03544">
    <property type="entry name" value="DivI1A_domain"/>
    <property type="match status" value="1"/>
</dbReference>
<dbReference type="Proteomes" id="UP000190951">
    <property type="component" value="Chromosome"/>
</dbReference>
<comment type="subcellular location">
    <subcellularLocation>
        <location evidence="1">Cytoplasm</location>
    </subcellularLocation>
</comment>
<evidence type="ECO:0000313" key="7">
    <source>
        <dbReference type="EMBL" id="URZ11410.1"/>
    </source>
</evidence>
<dbReference type="GO" id="GO:0005737">
    <property type="term" value="C:cytoplasm"/>
    <property type="evidence" value="ECO:0007669"/>
    <property type="project" value="UniProtKB-SubCell"/>
</dbReference>
<evidence type="ECO:0000256" key="6">
    <source>
        <dbReference type="ARBA" id="ARBA00023306"/>
    </source>
</evidence>
<evidence type="ECO:0000256" key="3">
    <source>
        <dbReference type="ARBA" id="ARBA00022490"/>
    </source>
</evidence>
<reference evidence="7 8" key="1">
    <citation type="submission" date="2022-04" db="EMBL/GenBank/DDBJ databases">
        <title>Genome sequence of C. roseum typestrain.</title>
        <authorList>
            <person name="Poehlein A."/>
            <person name="Schoch T."/>
            <person name="Duerre P."/>
            <person name="Daniel R."/>
        </authorList>
    </citation>
    <scope>NUCLEOTIDE SEQUENCE [LARGE SCALE GENOMIC DNA]</scope>
    <source>
        <strain evidence="7 8">DSM 7320</strain>
    </source>
</reference>
<gene>
    <name evidence="7" type="primary">gpsB</name>
    <name evidence="7" type="ORF">CROST_021270</name>
</gene>
<organism evidence="7 8">
    <name type="scientific">Clostridium felsineum</name>
    <dbReference type="NCBI Taxonomy" id="36839"/>
    <lineage>
        <taxon>Bacteria</taxon>
        <taxon>Bacillati</taxon>
        <taxon>Bacillota</taxon>
        <taxon>Clostridia</taxon>
        <taxon>Eubacteriales</taxon>
        <taxon>Clostridiaceae</taxon>
        <taxon>Clostridium</taxon>
    </lineage>
</organism>
<dbReference type="InterPro" id="IPR007793">
    <property type="entry name" value="DivIVA_fam"/>
</dbReference>
<evidence type="ECO:0000256" key="1">
    <source>
        <dbReference type="ARBA" id="ARBA00004496"/>
    </source>
</evidence>